<protein>
    <recommendedName>
        <fullName evidence="3">F-box domain-containing protein</fullName>
    </recommendedName>
</protein>
<organism evidence="1 2">
    <name type="scientific">Amanita muscaria (strain Koide BX008)</name>
    <dbReference type="NCBI Taxonomy" id="946122"/>
    <lineage>
        <taxon>Eukaryota</taxon>
        <taxon>Fungi</taxon>
        <taxon>Dikarya</taxon>
        <taxon>Basidiomycota</taxon>
        <taxon>Agaricomycotina</taxon>
        <taxon>Agaricomycetes</taxon>
        <taxon>Agaricomycetidae</taxon>
        <taxon>Agaricales</taxon>
        <taxon>Pluteineae</taxon>
        <taxon>Amanitaceae</taxon>
        <taxon>Amanita</taxon>
    </lineage>
</organism>
<dbReference type="STRING" id="946122.A0A0C2WLM8"/>
<dbReference type="InParanoid" id="A0A0C2WLM8"/>
<gene>
    <name evidence="1" type="ORF">M378DRAFT_165696</name>
</gene>
<evidence type="ECO:0008006" key="3">
    <source>
        <dbReference type="Google" id="ProtNLM"/>
    </source>
</evidence>
<dbReference type="OrthoDB" id="2921349at2759"/>
<dbReference type="Proteomes" id="UP000054549">
    <property type="component" value="Unassembled WGS sequence"/>
</dbReference>
<name>A0A0C2WLM8_AMAMK</name>
<evidence type="ECO:0000313" key="2">
    <source>
        <dbReference type="Proteomes" id="UP000054549"/>
    </source>
</evidence>
<dbReference type="HOGENOM" id="CLU_049746_0_0_1"/>
<dbReference type="SUPFAM" id="SSF52047">
    <property type="entry name" value="RNI-like"/>
    <property type="match status" value="1"/>
</dbReference>
<dbReference type="EMBL" id="KN818270">
    <property type="protein sequence ID" value="KIL62487.1"/>
    <property type="molecule type" value="Genomic_DNA"/>
</dbReference>
<accession>A0A0C2WLM8</accession>
<proteinExistence type="predicted"/>
<reference evidence="1 2" key="1">
    <citation type="submission" date="2014-04" db="EMBL/GenBank/DDBJ databases">
        <title>Evolutionary Origins and Diversification of the Mycorrhizal Mutualists.</title>
        <authorList>
            <consortium name="DOE Joint Genome Institute"/>
            <consortium name="Mycorrhizal Genomics Consortium"/>
            <person name="Kohler A."/>
            <person name="Kuo A."/>
            <person name="Nagy L.G."/>
            <person name="Floudas D."/>
            <person name="Copeland A."/>
            <person name="Barry K.W."/>
            <person name="Cichocki N."/>
            <person name="Veneault-Fourrey C."/>
            <person name="LaButti K."/>
            <person name="Lindquist E.A."/>
            <person name="Lipzen A."/>
            <person name="Lundell T."/>
            <person name="Morin E."/>
            <person name="Murat C."/>
            <person name="Riley R."/>
            <person name="Ohm R."/>
            <person name="Sun H."/>
            <person name="Tunlid A."/>
            <person name="Henrissat B."/>
            <person name="Grigoriev I.V."/>
            <person name="Hibbett D.S."/>
            <person name="Martin F."/>
        </authorList>
    </citation>
    <scope>NUCLEOTIDE SEQUENCE [LARGE SCALE GENOMIC DNA]</scope>
    <source>
        <strain evidence="1 2">Koide BX008</strain>
    </source>
</reference>
<keyword evidence="2" id="KW-1185">Reference proteome</keyword>
<evidence type="ECO:0000313" key="1">
    <source>
        <dbReference type="EMBL" id="KIL62487.1"/>
    </source>
</evidence>
<dbReference type="AlphaFoldDB" id="A0A0C2WLM8"/>
<sequence length="333" mass="37588">MPSTAQSLPDDVIREILKYFAAPLLILIDGSAQEFPWYLSHVCSSWRLAFLSMHQEFWNKFLLYPVISRTHKSEQQCADIAAAFIERNDGKPLSFEIHRNSRSRLVLDMFLREATRWQDVSFAIEEEEIPILESTKGRLSLLHSLTLVVTPANWAVEGSRRPNAITNVPQSCSGIFTDAPRLTHVKLSNLSTWQFNWSSLISLSLIKPVDNPCLLQALPHMQSLERLLVNQPHNIHYNYIGTGPISLPRLRVLTVFGFGLLPILVSPSLNELHINAEPYNAGWETAPAVCASFFQRSSCTIQHLGIRASPTAEIREQILRLAPHPFTLMTCGI</sequence>